<feature type="transmembrane region" description="Helical" evidence="17">
    <location>
        <begin position="200"/>
        <end position="219"/>
    </location>
</feature>
<dbReference type="InterPro" id="IPR001750">
    <property type="entry name" value="ND/Mrp_TM"/>
</dbReference>
<keyword evidence="9 17" id="KW-1278">Translocase</keyword>
<evidence type="ECO:0000256" key="12">
    <source>
        <dbReference type="ARBA" id="ARBA00023027"/>
    </source>
</evidence>
<proteinExistence type="inferred from homology"/>
<feature type="domain" description="NADH dehydrogenase subunit 2 C-terminal" evidence="19">
    <location>
        <begin position="290"/>
        <end position="344"/>
    </location>
</feature>
<dbReference type="GO" id="GO:0006120">
    <property type="term" value="P:mitochondrial electron transport, NADH to ubiquinone"/>
    <property type="evidence" value="ECO:0007669"/>
    <property type="project" value="InterPro"/>
</dbReference>
<dbReference type="InterPro" id="IPR003917">
    <property type="entry name" value="NADH_UbQ_OxRdtase_chain2"/>
</dbReference>
<keyword evidence="5" id="KW-0813">Transport</keyword>
<evidence type="ECO:0000256" key="14">
    <source>
        <dbReference type="ARBA" id="ARBA00023128"/>
    </source>
</evidence>
<evidence type="ECO:0000256" key="3">
    <source>
        <dbReference type="ARBA" id="ARBA00012944"/>
    </source>
</evidence>
<keyword evidence="13 17" id="KW-0830">Ubiquinone</keyword>
<evidence type="ECO:0000256" key="17">
    <source>
        <dbReference type="RuleBase" id="RU003403"/>
    </source>
</evidence>
<evidence type="ECO:0000256" key="5">
    <source>
        <dbReference type="ARBA" id="ARBA00022448"/>
    </source>
</evidence>
<evidence type="ECO:0000256" key="7">
    <source>
        <dbReference type="ARBA" id="ARBA00022692"/>
    </source>
</evidence>
<feature type="transmembrane region" description="Helical" evidence="17">
    <location>
        <begin position="325"/>
        <end position="347"/>
    </location>
</feature>
<dbReference type="RefSeq" id="YP_003345100.1">
    <property type="nucleotide sequence ID" value="NC_013609.1"/>
</dbReference>
<dbReference type="PANTHER" id="PTHR46552">
    <property type="entry name" value="NADH-UBIQUINONE OXIDOREDUCTASE CHAIN 2"/>
    <property type="match status" value="1"/>
</dbReference>
<feature type="domain" description="NADH:quinone oxidoreductase/Mrp antiporter transmembrane" evidence="18">
    <location>
        <begin position="23"/>
        <end position="288"/>
    </location>
</feature>
<evidence type="ECO:0000259" key="18">
    <source>
        <dbReference type="Pfam" id="PF00361"/>
    </source>
</evidence>
<sequence>MAPYLKFTMIASLGLGTTISYASSHWLLAWMGLEINTLAIIPLMTMNPHPRAMEAATKYFIIQATGAAVLLMTTSHNAWTTEQWEIHQLLSPTVCTTAMIALALKLGLAPMHFWMPEVMQGLNLMTGLILLTWQKLAPMILMYYLAPAVEKPMMMLMGILSALIGGWGGLNQTQLRKIMAYSSIAHMGWMMIVIEFMPKLMMLTLMVYMTTTAAVMLTLKIVTTTKINDLAMMWPKSPILTVMAMMAMLSLAGLPPLAGFMPKWLILAELTKQDMALTATVMVLTALLSLFFYLRLCYLMVLTIGPNTNNVKMMWRSKTKRKMMFLSITMNTTILFLPLAPLMLSFIK</sequence>
<dbReference type="InterPro" id="IPR010933">
    <property type="entry name" value="NADH_DH_su2_C"/>
</dbReference>
<evidence type="ECO:0000313" key="20">
    <source>
        <dbReference type="EMBL" id="BAI53523.1"/>
    </source>
</evidence>
<feature type="transmembrane region" description="Helical" evidence="17">
    <location>
        <begin position="178"/>
        <end position="194"/>
    </location>
</feature>
<comment type="catalytic activity">
    <reaction evidence="16 17">
        <text>a ubiquinone + NADH + 5 H(+)(in) = a ubiquinol + NAD(+) + 4 H(+)(out)</text>
        <dbReference type="Rhea" id="RHEA:29091"/>
        <dbReference type="Rhea" id="RHEA-COMP:9565"/>
        <dbReference type="Rhea" id="RHEA-COMP:9566"/>
        <dbReference type="ChEBI" id="CHEBI:15378"/>
        <dbReference type="ChEBI" id="CHEBI:16389"/>
        <dbReference type="ChEBI" id="CHEBI:17976"/>
        <dbReference type="ChEBI" id="CHEBI:57540"/>
        <dbReference type="ChEBI" id="CHEBI:57945"/>
        <dbReference type="EC" id="7.1.1.2"/>
    </reaction>
</comment>
<feature type="transmembrane region" description="Helical" evidence="17">
    <location>
        <begin position="121"/>
        <end position="146"/>
    </location>
</feature>
<feature type="transmembrane region" description="Helical" evidence="17">
    <location>
        <begin position="281"/>
        <end position="304"/>
    </location>
</feature>
<keyword evidence="15 17" id="KW-0472">Membrane</keyword>
<keyword evidence="10 17" id="KW-0249">Electron transport</keyword>
<evidence type="ECO:0000256" key="9">
    <source>
        <dbReference type="ARBA" id="ARBA00022967"/>
    </source>
</evidence>
<keyword evidence="6 17" id="KW-0679">Respiratory chain</keyword>
<geneLocation type="mitochondrion" evidence="20"/>
<feature type="transmembrane region" description="Helical" evidence="17">
    <location>
        <begin position="152"/>
        <end position="171"/>
    </location>
</feature>
<dbReference type="EC" id="7.1.1.2" evidence="3 17"/>
<evidence type="ECO:0000256" key="15">
    <source>
        <dbReference type="ARBA" id="ARBA00023136"/>
    </source>
</evidence>
<reference evidence="20" key="1">
    <citation type="submission" date="2008-08" db="EMBL/GenBank/DDBJ databases">
        <authorList>
            <person name="Inoue J."/>
            <person name="Miya M."/>
            <person name="Aoyama J."/>
            <person name="Tsukamoto K."/>
            <person name="Nishida M."/>
        </authorList>
    </citation>
    <scope>NUCLEOTIDE SEQUENCE</scope>
    <source>
        <tissue evidence="20">Muscle</tissue>
    </source>
</reference>
<feature type="transmembrane region" description="Helical" evidence="17">
    <location>
        <begin position="89"/>
        <end position="109"/>
    </location>
</feature>
<comment type="function">
    <text evidence="17">Core subunit of the mitochondrial membrane respiratory chain NADH dehydrogenase (Complex I) which catalyzes electron transfer from NADH through the respiratory chain, using ubiquinone as an electron acceptor. Essential for the catalytic activity and assembly of complex I.</text>
</comment>
<keyword evidence="7 17" id="KW-0812">Transmembrane</keyword>
<dbReference type="GO" id="GO:0008137">
    <property type="term" value="F:NADH dehydrogenase (ubiquinone) activity"/>
    <property type="evidence" value="ECO:0007669"/>
    <property type="project" value="UniProtKB-EC"/>
</dbReference>
<dbReference type="PANTHER" id="PTHR46552:SF1">
    <property type="entry name" value="NADH-UBIQUINONE OXIDOREDUCTASE CHAIN 2"/>
    <property type="match status" value="1"/>
</dbReference>
<keyword evidence="12 17" id="KW-0520">NAD</keyword>
<organism evidence="20">
    <name type="scientific">Cyema atrum</name>
    <name type="common">bobtail snipe eel</name>
    <dbReference type="NCBI Taxonomy" id="556252"/>
    <lineage>
        <taxon>Eukaryota</taxon>
        <taxon>Metazoa</taxon>
        <taxon>Chordata</taxon>
        <taxon>Craniata</taxon>
        <taxon>Vertebrata</taxon>
        <taxon>Euteleostomi</taxon>
        <taxon>Actinopterygii</taxon>
        <taxon>Neopterygii</taxon>
        <taxon>Teleostei</taxon>
        <taxon>Anguilliformes</taxon>
        <taxon>Cyematidae</taxon>
        <taxon>Cyema</taxon>
    </lineage>
</organism>
<reference evidence="20" key="2">
    <citation type="journal article" date="2010" name="Biol. Lett.">
        <title>Deep-ocean origin of the freshwater eels.</title>
        <authorList>
            <person name="Inoue J.G."/>
            <person name="Miya M."/>
            <person name="Miller M.J."/>
            <person name="Sado T."/>
            <person name="Hanel R."/>
            <person name="Hatooka K."/>
            <person name="Aoyama J."/>
            <person name="Minegishi Y."/>
            <person name="Nishida M."/>
            <person name="Tsukamoto K."/>
        </authorList>
    </citation>
    <scope>NUCLEOTIDE SEQUENCE</scope>
    <source>
        <tissue evidence="20">Muscle</tissue>
    </source>
</reference>
<evidence type="ECO:0000256" key="4">
    <source>
        <dbReference type="ARBA" id="ARBA00021008"/>
    </source>
</evidence>
<evidence type="ECO:0000256" key="11">
    <source>
        <dbReference type="ARBA" id="ARBA00022989"/>
    </source>
</evidence>
<protein>
    <recommendedName>
        <fullName evidence="4 17">NADH-ubiquinone oxidoreductase chain 2</fullName>
        <ecNumber evidence="3 17">7.1.1.2</ecNumber>
    </recommendedName>
</protein>
<evidence type="ECO:0000259" key="19">
    <source>
        <dbReference type="Pfam" id="PF06444"/>
    </source>
</evidence>
<comment type="subcellular location">
    <subcellularLocation>
        <location evidence="1 17">Mitochondrion inner membrane</location>
        <topology evidence="1 17">Multi-pass membrane protein</topology>
    </subcellularLocation>
</comment>
<evidence type="ECO:0000256" key="8">
    <source>
        <dbReference type="ARBA" id="ARBA00022792"/>
    </source>
</evidence>
<comment type="similarity">
    <text evidence="2 17">Belongs to the complex I subunit 2 family.</text>
</comment>
<accession>D1YUD9</accession>
<dbReference type="EMBL" id="AP010870">
    <property type="protein sequence ID" value="BAI53523.1"/>
    <property type="molecule type" value="Genomic_DNA"/>
</dbReference>
<dbReference type="Pfam" id="PF06444">
    <property type="entry name" value="NADH_dehy_S2_C"/>
    <property type="match status" value="1"/>
</dbReference>
<evidence type="ECO:0000256" key="1">
    <source>
        <dbReference type="ARBA" id="ARBA00004448"/>
    </source>
</evidence>
<evidence type="ECO:0000256" key="2">
    <source>
        <dbReference type="ARBA" id="ARBA00007012"/>
    </source>
</evidence>
<dbReference type="AlphaFoldDB" id="D1YUD9"/>
<gene>
    <name evidence="20" type="primary">ND2</name>
</gene>
<feature type="transmembrane region" description="Helical" evidence="17">
    <location>
        <begin position="239"/>
        <end position="261"/>
    </location>
</feature>
<evidence type="ECO:0000256" key="6">
    <source>
        <dbReference type="ARBA" id="ARBA00022660"/>
    </source>
</evidence>
<keyword evidence="11 17" id="KW-1133">Transmembrane helix</keyword>
<evidence type="ECO:0000256" key="10">
    <source>
        <dbReference type="ARBA" id="ARBA00022982"/>
    </source>
</evidence>
<dbReference type="GO" id="GO:0005743">
    <property type="term" value="C:mitochondrial inner membrane"/>
    <property type="evidence" value="ECO:0007669"/>
    <property type="project" value="UniProtKB-SubCell"/>
</dbReference>
<dbReference type="PRINTS" id="PR01436">
    <property type="entry name" value="NADHDHGNASE2"/>
</dbReference>
<name>D1YUD9_9TELE</name>
<keyword evidence="8 17" id="KW-0999">Mitochondrion inner membrane</keyword>
<dbReference type="GeneID" id="8673114"/>
<evidence type="ECO:0000256" key="16">
    <source>
        <dbReference type="ARBA" id="ARBA00049551"/>
    </source>
</evidence>
<evidence type="ECO:0000256" key="13">
    <source>
        <dbReference type="ARBA" id="ARBA00023075"/>
    </source>
</evidence>
<dbReference type="CTD" id="4536"/>
<dbReference type="InterPro" id="IPR050175">
    <property type="entry name" value="Complex_I_Subunit_2"/>
</dbReference>
<dbReference type="Pfam" id="PF00361">
    <property type="entry name" value="Proton_antipo_M"/>
    <property type="match status" value="1"/>
</dbReference>
<keyword evidence="14 17" id="KW-0496">Mitochondrion</keyword>